<keyword evidence="4" id="KW-1185">Reference proteome</keyword>
<gene>
    <name evidence="3" type="ORF">PXEA_LOCUS36841</name>
</gene>
<evidence type="ECO:0000313" key="4">
    <source>
        <dbReference type="Proteomes" id="UP000784294"/>
    </source>
</evidence>
<feature type="chain" id="PRO_5018699861" evidence="2">
    <location>
        <begin position="26"/>
        <end position="178"/>
    </location>
</feature>
<protein>
    <submittedName>
        <fullName evidence="3">Uncharacterized protein</fullName>
    </submittedName>
</protein>
<dbReference type="AlphaFoldDB" id="A0A3S5FHB2"/>
<evidence type="ECO:0000313" key="3">
    <source>
        <dbReference type="EMBL" id="VEL43401.1"/>
    </source>
</evidence>
<dbReference type="OrthoDB" id="6271096at2759"/>
<dbReference type="Proteomes" id="UP000784294">
    <property type="component" value="Unassembled WGS sequence"/>
</dbReference>
<evidence type="ECO:0000256" key="2">
    <source>
        <dbReference type="SAM" id="SignalP"/>
    </source>
</evidence>
<organism evidence="3 4">
    <name type="scientific">Protopolystoma xenopodis</name>
    <dbReference type="NCBI Taxonomy" id="117903"/>
    <lineage>
        <taxon>Eukaryota</taxon>
        <taxon>Metazoa</taxon>
        <taxon>Spiralia</taxon>
        <taxon>Lophotrochozoa</taxon>
        <taxon>Platyhelminthes</taxon>
        <taxon>Monogenea</taxon>
        <taxon>Polyopisthocotylea</taxon>
        <taxon>Polystomatidea</taxon>
        <taxon>Polystomatidae</taxon>
        <taxon>Protopolystoma</taxon>
    </lineage>
</organism>
<feature type="compositionally biased region" description="Basic and acidic residues" evidence="1">
    <location>
        <begin position="100"/>
        <end position="110"/>
    </location>
</feature>
<feature type="signal peptide" evidence="2">
    <location>
        <begin position="1"/>
        <end position="25"/>
    </location>
</feature>
<keyword evidence="2" id="KW-0732">Signal</keyword>
<feature type="region of interest" description="Disordered" evidence="1">
    <location>
        <begin position="50"/>
        <end position="144"/>
    </location>
</feature>
<evidence type="ECO:0000256" key="1">
    <source>
        <dbReference type="SAM" id="MobiDB-lite"/>
    </source>
</evidence>
<sequence length="178" mass="19897">MSHSLFCELLIQLLSLSQNWPLAEPADLEGESHDELATFAPVRRDLPVEEASRPVPLGRGLRENLESDEALEPARGGLESRGRAPARSRPDRSMQSPTRWNREKPSLLDTRHHRIGKPATTDEAPSLGTLGSTEAATRRRELESPAESRRRLRLLWMHIAGILTCGQVPHTLRPVVIK</sequence>
<proteinExistence type="predicted"/>
<accession>A0A3S5FHB2</accession>
<reference evidence="3" key="1">
    <citation type="submission" date="2018-11" db="EMBL/GenBank/DDBJ databases">
        <authorList>
            <consortium name="Pathogen Informatics"/>
        </authorList>
    </citation>
    <scope>NUCLEOTIDE SEQUENCE</scope>
</reference>
<dbReference type="EMBL" id="CAAALY010281059">
    <property type="protein sequence ID" value="VEL43401.1"/>
    <property type="molecule type" value="Genomic_DNA"/>
</dbReference>
<comment type="caution">
    <text evidence="3">The sequence shown here is derived from an EMBL/GenBank/DDBJ whole genome shotgun (WGS) entry which is preliminary data.</text>
</comment>
<feature type="compositionally biased region" description="Basic and acidic residues" evidence="1">
    <location>
        <begin position="78"/>
        <end position="92"/>
    </location>
</feature>
<name>A0A3S5FHB2_9PLAT</name>